<name>A0ABQ5USM9_9HYPH</name>
<keyword evidence="5 14" id="KW-0812">Transmembrane</keyword>
<dbReference type="InterPro" id="IPR014222">
    <property type="entry name" value="Cyt_c_oxidase_su2"/>
</dbReference>
<keyword evidence="8 14" id="KW-0249">Electron transport</keyword>
<dbReference type="InterPro" id="IPR036257">
    <property type="entry name" value="Cyt_c_oxidase_su2_TM_sf"/>
</dbReference>
<dbReference type="EMBL" id="BSNI01000002">
    <property type="protein sequence ID" value="GLQ17770.1"/>
    <property type="molecule type" value="Genomic_DNA"/>
</dbReference>
<comment type="subcellular location">
    <subcellularLocation>
        <location evidence="14">Cell membrane</location>
        <topology evidence="14">Multi-pass membrane protein</topology>
    </subcellularLocation>
    <subcellularLocation>
        <location evidence="1">Membrane</location>
        <topology evidence="1">Multi-pass membrane protein</topology>
    </subcellularLocation>
</comment>
<evidence type="ECO:0000256" key="11">
    <source>
        <dbReference type="ARBA" id="ARBA00023136"/>
    </source>
</evidence>
<evidence type="ECO:0000256" key="16">
    <source>
        <dbReference type="SAM" id="Phobius"/>
    </source>
</evidence>
<gene>
    <name evidence="20" type="primary">coxB</name>
    <name evidence="20" type="ORF">GCM10007879_20190</name>
</gene>
<dbReference type="InterPro" id="IPR008972">
    <property type="entry name" value="Cupredoxin"/>
</dbReference>
<dbReference type="PROSITE" id="PS00078">
    <property type="entry name" value="COX2"/>
    <property type="match status" value="1"/>
</dbReference>
<dbReference type="PROSITE" id="PS50999">
    <property type="entry name" value="COX2_TM"/>
    <property type="match status" value="1"/>
</dbReference>
<evidence type="ECO:0000256" key="3">
    <source>
        <dbReference type="ARBA" id="ARBA00022448"/>
    </source>
</evidence>
<dbReference type="PROSITE" id="PS50857">
    <property type="entry name" value="COX2_CUA"/>
    <property type="match status" value="1"/>
</dbReference>
<evidence type="ECO:0000256" key="14">
    <source>
        <dbReference type="RuleBase" id="RU000456"/>
    </source>
</evidence>
<dbReference type="SUPFAM" id="SSF49503">
    <property type="entry name" value="Cupredoxins"/>
    <property type="match status" value="1"/>
</dbReference>
<accession>A0ABQ5USM9</accession>
<dbReference type="NCBIfam" id="TIGR02866">
    <property type="entry name" value="CoxB"/>
    <property type="match status" value="1"/>
</dbReference>
<keyword evidence="3 14" id="KW-0813">Transport</keyword>
<evidence type="ECO:0000256" key="4">
    <source>
        <dbReference type="ARBA" id="ARBA00022660"/>
    </source>
</evidence>
<evidence type="ECO:0000256" key="5">
    <source>
        <dbReference type="ARBA" id="ARBA00022692"/>
    </source>
</evidence>
<dbReference type="Proteomes" id="UP001161405">
    <property type="component" value="Unassembled WGS sequence"/>
</dbReference>
<comment type="catalytic activity">
    <reaction evidence="13 15">
        <text>4 Fe(II)-[cytochrome c] + O2 + 8 H(+)(in) = 4 Fe(III)-[cytochrome c] + 2 H2O + 4 H(+)(out)</text>
        <dbReference type="Rhea" id="RHEA:11436"/>
        <dbReference type="Rhea" id="RHEA-COMP:10350"/>
        <dbReference type="Rhea" id="RHEA-COMP:14399"/>
        <dbReference type="ChEBI" id="CHEBI:15377"/>
        <dbReference type="ChEBI" id="CHEBI:15378"/>
        <dbReference type="ChEBI" id="CHEBI:15379"/>
        <dbReference type="ChEBI" id="CHEBI:29033"/>
        <dbReference type="ChEBI" id="CHEBI:29034"/>
        <dbReference type="EC" id="7.1.1.9"/>
    </reaction>
</comment>
<evidence type="ECO:0000256" key="1">
    <source>
        <dbReference type="ARBA" id="ARBA00004141"/>
    </source>
</evidence>
<protein>
    <recommendedName>
        <fullName evidence="15">Cytochrome c oxidase subunit 2</fullName>
        <ecNumber evidence="15">7.1.1.9</ecNumber>
    </recommendedName>
</protein>
<proteinExistence type="inferred from homology"/>
<dbReference type="Pfam" id="PF00116">
    <property type="entry name" value="COX2"/>
    <property type="match status" value="1"/>
</dbReference>
<evidence type="ECO:0000256" key="13">
    <source>
        <dbReference type="ARBA" id="ARBA00047816"/>
    </source>
</evidence>
<organism evidence="20 21">
    <name type="scientific">Maritalea porphyrae</name>
    <dbReference type="NCBI Taxonomy" id="880732"/>
    <lineage>
        <taxon>Bacteria</taxon>
        <taxon>Pseudomonadati</taxon>
        <taxon>Pseudomonadota</taxon>
        <taxon>Alphaproteobacteria</taxon>
        <taxon>Hyphomicrobiales</taxon>
        <taxon>Devosiaceae</taxon>
        <taxon>Maritalea</taxon>
    </lineage>
</organism>
<evidence type="ECO:0000313" key="20">
    <source>
        <dbReference type="EMBL" id="GLQ17770.1"/>
    </source>
</evidence>
<feature type="signal peptide" evidence="17">
    <location>
        <begin position="1"/>
        <end position="33"/>
    </location>
</feature>
<dbReference type="Pfam" id="PF02790">
    <property type="entry name" value="COX2_TM"/>
    <property type="match status" value="1"/>
</dbReference>
<dbReference type="CDD" id="cd13912">
    <property type="entry name" value="CcO_II_C"/>
    <property type="match status" value="1"/>
</dbReference>
<dbReference type="PANTHER" id="PTHR22888:SF9">
    <property type="entry name" value="CYTOCHROME C OXIDASE SUBUNIT 2"/>
    <property type="match status" value="1"/>
</dbReference>
<keyword evidence="6 15" id="KW-0479">Metal-binding</keyword>
<reference evidence="20" key="1">
    <citation type="journal article" date="2014" name="Int. J. Syst. Evol. Microbiol.">
        <title>Complete genome of a new Firmicutes species belonging to the dominant human colonic microbiota ('Ruminococcus bicirculans') reveals two chromosomes and a selective capacity to utilize plant glucans.</title>
        <authorList>
            <consortium name="NISC Comparative Sequencing Program"/>
            <person name="Wegmann U."/>
            <person name="Louis P."/>
            <person name="Goesmann A."/>
            <person name="Henrissat B."/>
            <person name="Duncan S.H."/>
            <person name="Flint H.J."/>
        </authorList>
    </citation>
    <scope>NUCLEOTIDE SEQUENCE</scope>
    <source>
        <strain evidence="20">NBRC 107169</strain>
    </source>
</reference>
<evidence type="ECO:0000256" key="8">
    <source>
        <dbReference type="ARBA" id="ARBA00022982"/>
    </source>
</evidence>
<keyword evidence="21" id="KW-1185">Reference proteome</keyword>
<evidence type="ECO:0000259" key="18">
    <source>
        <dbReference type="PROSITE" id="PS50857"/>
    </source>
</evidence>
<evidence type="ECO:0000256" key="10">
    <source>
        <dbReference type="ARBA" id="ARBA00023008"/>
    </source>
</evidence>
<comment type="function">
    <text evidence="12 15">Subunits I and II form the functional core of the enzyme complex. Electrons originating in cytochrome c are transferred via heme a and Cu(A) to the binuclear center formed by heme a3 and Cu(B).</text>
</comment>
<evidence type="ECO:0000256" key="15">
    <source>
        <dbReference type="RuleBase" id="RU004024"/>
    </source>
</evidence>
<comment type="similarity">
    <text evidence="2 14">Belongs to the cytochrome c oxidase subunit 2 family.</text>
</comment>
<keyword evidence="17" id="KW-0732">Signal</keyword>
<reference evidence="20" key="2">
    <citation type="submission" date="2023-01" db="EMBL/GenBank/DDBJ databases">
        <title>Draft genome sequence of Maritalea porphyrae strain NBRC 107169.</title>
        <authorList>
            <person name="Sun Q."/>
            <person name="Mori K."/>
        </authorList>
    </citation>
    <scope>NUCLEOTIDE SEQUENCE</scope>
    <source>
        <strain evidence="20">NBRC 107169</strain>
    </source>
</reference>
<evidence type="ECO:0000259" key="19">
    <source>
        <dbReference type="PROSITE" id="PS50999"/>
    </source>
</evidence>
<dbReference type="PANTHER" id="PTHR22888">
    <property type="entry name" value="CYTOCHROME C OXIDASE, SUBUNIT II"/>
    <property type="match status" value="1"/>
</dbReference>
<feature type="transmembrane region" description="Helical" evidence="16">
    <location>
        <begin position="69"/>
        <end position="90"/>
    </location>
</feature>
<keyword evidence="4 14" id="KW-0679">Respiratory chain</keyword>
<evidence type="ECO:0000256" key="12">
    <source>
        <dbReference type="ARBA" id="ARBA00024688"/>
    </source>
</evidence>
<dbReference type="InterPro" id="IPR045187">
    <property type="entry name" value="CcO_II"/>
</dbReference>
<feature type="chain" id="PRO_5047165223" description="Cytochrome c oxidase subunit 2" evidence="17">
    <location>
        <begin position="34"/>
        <end position="315"/>
    </location>
</feature>
<feature type="domain" description="Cytochrome oxidase subunit II transmembrane region profile" evidence="19">
    <location>
        <begin position="43"/>
        <end position="139"/>
    </location>
</feature>
<evidence type="ECO:0000313" key="21">
    <source>
        <dbReference type="Proteomes" id="UP001161405"/>
    </source>
</evidence>
<comment type="caution">
    <text evidence="20">The sequence shown here is derived from an EMBL/GenBank/DDBJ whole genome shotgun (WGS) entry which is preliminary data.</text>
</comment>
<dbReference type="Gene3D" id="2.60.40.420">
    <property type="entry name" value="Cupredoxins - blue copper proteins"/>
    <property type="match status" value="1"/>
</dbReference>
<keyword evidence="7" id="KW-1278">Translocase</keyword>
<evidence type="ECO:0000256" key="2">
    <source>
        <dbReference type="ARBA" id="ARBA00007866"/>
    </source>
</evidence>
<feature type="domain" description="Cytochrome oxidase subunit II copper A binding" evidence="18">
    <location>
        <begin position="161"/>
        <end position="297"/>
    </location>
</feature>
<comment type="cofactor">
    <cofactor evidence="15">
        <name>Cu cation</name>
        <dbReference type="ChEBI" id="CHEBI:23378"/>
    </cofactor>
    <text evidence="15">Binds a copper A center.</text>
</comment>
<evidence type="ECO:0000256" key="7">
    <source>
        <dbReference type="ARBA" id="ARBA00022967"/>
    </source>
</evidence>
<dbReference type="InterPro" id="IPR034210">
    <property type="entry name" value="CcO_II_C"/>
</dbReference>
<dbReference type="EC" id="7.1.1.9" evidence="15"/>
<sequence>MSQRETDVSKLLARLAIVISAFIAWAVPTTAFAQETGDPVTGQPTDGAIGFQPSVTTIMDSTAAFHNGLLMPIITVITIFVTALLIWVMVRYNSKANPTPARFTHNTLIEIVWTVVPILILIVIAIPSFGVLTDQMTTPDGERKYLGSSIFSRENGEQVPAAEITVTATGYQWYWGYEYNDLDGASFDSIMLSDEEIAATKPGQPRLLAVDNELVVPVNTTVRVLVTAADVIHAFAVPAFGVKTDAVPGRINETWFNARKEGLYYGQCSELCGKDHAFMPLAVRVVSKEEYAAWAEKLKAEDDVEAANMTLASLN</sequence>
<feature type="transmembrane region" description="Helical" evidence="16">
    <location>
        <begin position="111"/>
        <end position="132"/>
    </location>
</feature>
<evidence type="ECO:0000256" key="6">
    <source>
        <dbReference type="ARBA" id="ARBA00022723"/>
    </source>
</evidence>
<keyword evidence="9 16" id="KW-1133">Transmembrane helix</keyword>
<keyword evidence="10 15" id="KW-0186">Copper</keyword>
<dbReference type="SUPFAM" id="SSF81464">
    <property type="entry name" value="Cytochrome c oxidase subunit II-like, transmembrane region"/>
    <property type="match status" value="1"/>
</dbReference>
<keyword evidence="11 16" id="KW-0472">Membrane</keyword>
<dbReference type="InterPro" id="IPR001505">
    <property type="entry name" value="Copper_CuA"/>
</dbReference>
<dbReference type="InterPro" id="IPR011759">
    <property type="entry name" value="Cyt_c_oxidase_su2_TM_dom"/>
</dbReference>
<dbReference type="Gene3D" id="1.10.287.90">
    <property type="match status" value="1"/>
</dbReference>
<dbReference type="InterPro" id="IPR002429">
    <property type="entry name" value="CcO_II-like_C"/>
</dbReference>
<evidence type="ECO:0000256" key="9">
    <source>
        <dbReference type="ARBA" id="ARBA00022989"/>
    </source>
</evidence>
<dbReference type="PRINTS" id="PR01166">
    <property type="entry name" value="CYCOXIDASEII"/>
</dbReference>
<evidence type="ECO:0000256" key="17">
    <source>
        <dbReference type="SAM" id="SignalP"/>
    </source>
</evidence>